<proteinExistence type="predicted"/>
<keyword evidence="2" id="KW-1185">Reference proteome</keyword>
<dbReference type="EMBL" id="CAKXZS010000014">
    <property type="protein sequence ID" value="CAH2399362.1"/>
    <property type="molecule type" value="Genomic_DNA"/>
</dbReference>
<reference evidence="1" key="1">
    <citation type="submission" date="2022-03" db="EMBL/GenBank/DDBJ databases">
        <authorList>
            <person name="Brunel B."/>
        </authorList>
    </citation>
    <scope>NUCLEOTIDE SEQUENCE</scope>
    <source>
        <strain evidence="1">STM4922sample</strain>
    </source>
</reference>
<dbReference type="Proteomes" id="UP001152604">
    <property type="component" value="Unassembled WGS sequence"/>
</dbReference>
<accession>A0ABM9DRR2</accession>
<gene>
    <name evidence="1" type="ORF">MES4922_210228</name>
</gene>
<evidence type="ECO:0000313" key="1">
    <source>
        <dbReference type="EMBL" id="CAH2399362.1"/>
    </source>
</evidence>
<name>A0ABM9DRR2_9HYPH</name>
<comment type="caution">
    <text evidence="1">The sequence shown here is derived from an EMBL/GenBank/DDBJ whole genome shotgun (WGS) entry which is preliminary data.</text>
</comment>
<sequence>MIGCIAQLPFAIEIESIQSTRPKMPCRSGPLALHEKTQIADPRAGAAATRPGHRLRNYAPVVAIDVFEQIVDGVHGSLLPNWIDSKLGLDRADVKQNLNRSNKDAR</sequence>
<organism evidence="1 2">
    <name type="scientific">Mesorhizobium ventifaucium</name>
    <dbReference type="NCBI Taxonomy" id="666020"/>
    <lineage>
        <taxon>Bacteria</taxon>
        <taxon>Pseudomonadati</taxon>
        <taxon>Pseudomonadota</taxon>
        <taxon>Alphaproteobacteria</taxon>
        <taxon>Hyphomicrobiales</taxon>
        <taxon>Phyllobacteriaceae</taxon>
        <taxon>Mesorhizobium</taxon>
    </lineage>
</organism>
<protein>
    <submittedName>
        <fullName evidence="1">Uncharacterized protein</fullName>
    </submittedName>
</protein>
<evidence type="ECO:0000313" key="2">
    <source>
        <dbReference type="Proteomes" id="UP001152604"/>
    </source>
</evidence>